<reference evidence="2 3" key="1">
    <citation type="submission" date="2018-08" db="EMBL/GenBank/DDBJ databases">
        <authorList>
            <person name="Laetsch R D."/>
            <person name="Stevens L."/>
            <person name="Kumar S."/>
            <person name="Blaxter L. M."/>
        </authorList>
    </citation>
    <scope>NUCLEOTIDE SEQUENCE [LARGE SCALE GENOMIC DNA]</scope>
</reference>
<evidence type="ECO:0000313" key="2">
    <source>
        <dbReference type="EMBL" id="VBB31081.1"/>
    </source>
</evidence>
<feature type="compositionally biased region" description="Basic and acidic residues" evidence="1">
    <location>
        <begin position="55"/>
        <end position="71"/>
    </location>
</feature>
<evidence type="ECO:0000256" key="1">
    <source>
        <dbReference type="SAM" id="MobiDB-lite"/>
    </source>
</evidence>
<dbReference type="AlphaFoldDB" id="A0A498SC54"/>
<gene>
    <name evidence="2" type="ORF">NAV_LOCUS5872</name>
</gene>
<accession>A0A498SC54</accession>
<feature type="region of interest" description="Disordered" evidence="1">
    <location>
        <begin position="37"/>
        <end position="95"/>
    </location>
</feature>
<feature type="compositionally biased region" description="Polar residues" evidence="1">
    <location>
        <begin position="72"/>
        <end position="95"/>
    </location>
</feature>
<evidence type="ECO:0000313" key="3">
    <source>
        <dbReference type="Proteomes" id="UP000276991"/>
    </source>
</evidence>
<proteinExistence type="predicted"/>
<keyword evidence="3" id="KW-1185">Reference proteome</keyword>
<name>A0A498SC54_ACAVI</name>
<organism evidence="2 3">
    <name type="scientific">Acanthocheilonema viteae</name>
    <name type="common">Filarial nematode worm</name>
    <name type="synonym">Dipetalonema viteae</name>
    <dbReference type="NCBI Taxonomy" id="6277"/>
    <lineage>
        <taxon>Eukaryota</taxon>
        <taxon>Metazoa</taxon>
        <taxon>Ecdysozoa</taxon>
        <taxon>Nematoda</taxon>
        <taxon>Chromadorea</taxon>
        <taxon>Rhabditida</taxon>
        <taxon>Spirurina</taxon>
        <taxon>Spiruromorpha</taxon>
        <taxon>Filarioidea</taxon>
        <taxon>Onchocercidae</taxon>
        <taxon>Acanthocheilonema</taxon>
    </lineage>
</organism>
<dbReference type="OrthoDB" id="5854649at2759"/>
<dbReference type="Proteomes" id="UP000276991">
    <property type="component" value="Unassembled WGS sequence"/>
</dbReference>
<dbReference type="EMBL" id="UPTC01001096">
    <property type="protein sequence ID" value="VBB31081.1"/>
    <property type="molecule type" value="Genomic_DNA"/>
</dbReference>
<protein>
    <submittedName>
        <fullName evidence="2">Uncharacterized protein</fullName>
    </submittedName>
</protein>
<sequence length="95" mass="10783">MRTKFAGGECSEDGCFDNVMKFADGNEKLEIHVVDDEKKDMESAADQSVNVPIIDYDHEPRSRNQSSEEMKNSLLQRPQQIFNSETVATTQDLNK</sequence>